<dbReference type="Pfam" id="PF18998">
    <property type="entry name" value="Flg_new_2"/>
    <property type="match status" value="1"/>
</dbReference>
<sequence length="407" mass="45550">MQIKIQYASLLIFIVFTIAFVLGCETAEDNDVTKDTEVELPIADIAFDDYGSSNTAADESFVIEATRIIRINCPVDVEVYDSSNNLVASIKSDEPQDIADSSIISSVNEDGEKLIYLPADADYYLNLTATDNGTMSYSINEYSYRVGGHLRLLNYYDIDIERGDIFTSTVPLLDTDNISDAVLNGSATEYSLFDPYDALIKPSIELIGTEAKEASYMVSVSAEDDYGLVYGQGSRQLGHYAKVNAMPHDGYEFEGWYLANEKISSTAEYRFRVESDVNIIAKFIPNDDFTNNIKNTVEIDKNQYHTNDIVKIQETISNVSTNETVENFHVVTTILDEYQRHIWQDSQPIESLLPGESIYLENTWSIADGSPGSYTVDSTVYQTISSDNSDHESIVFVMEETTFTIVE</sequence>
<dbReference type="Proteomes" id="UP001084197">
    <property type="component" value="Unassembled WGS sequence"/>
</dbReference>
<dbReference type="AlphaFoldDB" id="A0A9J6RBH8"/>
<dbReference type="RefSeq" id="WP_268779810.1">
    <property type="nucleotide sequence ID" value="NZ_JAPRAT010000011.1"/>
</dbReference>
<accession>A0A9J6RBH8</accession>
<dbReference type="PROSITE" id="PS51257">
    <property type="entry name" value="PROKAR_LIPOPROTEIN"/>
    <property type="match status" value="1"/>
</dbReference>
<keyword evidence="3" id="KW-1185">Reference proteome</keyword>
<reference evidence="2" key="1">
    <citation type="submission" date="2022-11" db="EMBL/GenBank/DDBJ databases">
        <title>WGS of Natronobacillus azotifigens 24KS-1, an anaerobic diazotrophic haloalkaliphile from soda-rich habitats.</title>
        <authorList>
            <person name="Sorokin D.Y."/>
            <person name="Merkel A.Y."/>
        </authorList>
    </citation>
    <scope>NUCLEOTIDE SEQUENCE</scope>
    <source>
        <strain evidence="2">24KS-1</strain>
    </source>
</reference>
<proteinExistence type="predicted"/>
<gene>
    <name evidence="2" type="ORF">OWO01_07430</name>
</gene>
<dbReference type="EMBL" id="JAPRAT010000011">
    <property type="protein sequence ID" value="MCZ0703040.1"/>
    <property type="molecule type" value="Genomic_DNA"/>
</dbReference>
<name>A0A9J6RBH8_9BACI</name>
<protein>
    <recommendedName>
        <fullName evidence="1">Bacterial repeat domain-containing protein</fullName>
    </recommendedName>
</protein>
<dbReference type="InterPro" id="IPR044060">
    <property type="entry name" value="Bacterial_rp_domain"/>
</dbReference>
<organism evidence="2 3">
    <name type="scientific">Natronobacillus azotifigens</name>
    <dbReference type="NCBI Taxonomy" id="472978"/>
    <lineage>
        <taxon>Bacteria</taxon>
        <taxon>Bacillati</taxon>
        <taxon>Bacillota</taxon>
        <taxon>Bacilli</taxon>
        <taxon>Bacillales</taxon>
        <taxon>Bacillaceae</taxon>
        <taxon>Natronobacillus</taxon>
    </lineage>
</organism>
<evidence type="ECO:0000313" key="3">
    <source>
        <dbReference type="Proteomes" id="UP001084197"/>
    </source>
</evidence>
<evidence type="ECO:0000259" key="1">
    <source>
        <dbReference type="Pfam" id="PF18998"/>
    </source>
</evidence>
<evidence type="ECO:0000313" key="2">
    <source>
        <dbReference type="EMBL" id="MCZ0703040.1"/>
    </source>
</evidence>
<comment type="caution">
    <text evidence="2">The sequence shown here is derived from an EMBL/GenBank/DDBJ whole genome shotgun (WGS) entry which is preliminary data.</text>
</comment>
<feature type="domain" description="Bacterial repeat" evidence="1">
    <location>
        <begin position="216"/>
        <end position="286"/>
    </location>
</feature>